<dbReference type="InterPro" id="IPR055060">
    <property type="entry name" value="ACOX_C_alpha1"/>
</dbReference>
<evidence type="ECO:0000256" key="3">
    <source>
        <dbReference type="ARBA" id="ARBA00006288"/>
    </source>
</evidence>
<keyword evidence="8" id="KW-0443">Lipid metabolism</keyword>
<evidence type="ECO:0000259" key="13">
    <source>
        <dbReference type="Pfam" id="PF22924"/>
    </source>
</evidence>
<dbReference type="Pfam" id="PF14749">
    <property type="entry name" value="Acyl-CoA_ox_N"/>
    <property type="match status" value="1"/>
</dbReference>
<dbReference type="InterPro" id="IPR037069">
    <property type="entry name" value="AcylCoA_DH/ox_N_sf"/>
</dbReference>
<dbReference type="SUPFAM" id="SSF47203">
    <property type="entry name" value="Acyl-CoA dehydrogenase C-terminal domain-like"/>
    <property type="match status" value="2"/>
</dbReference>
<dbReference type="Gene3D" id="1.10.540.10">
    <property type="entry name" value="Acyl-CoA dehydrogenase/oxidase, N-terminal domain"/>
    <property type="match status" value="1"/>
</dbReference>
<evidence type="ECO:0000313" key="15">
    <source>
        <dbReference type="Proteomes" id="UP001465976"/>
    </source>
</evidence>
<comment type="caution">
    <text evidence="14">The sequence shown here is derived from an EMBL/GenBank/DDBJ whole genome shotgun (WGS) entry which is preliminary data.</text>
</comment>
<dbReference type="EMBL" id="JBAHYK010000084">
    <property type="protein sequence ID" value="KAL0578791.1"/>
    <property type="molecule type" value="Genomic_DNA"/>
</dbReference>
<evidence type="ECO:0000256" key="6">
    <source>
        <dbReference type="ARBA" id="ARBA00022832"/>
    </source>
</evidence>
<feature type="domain" description="Acyl-CoA oxidase C-alpha1" evidence="13">
    <location>
        <begin position="271"/>
        <end position="416"/>
    </location>
</feature>
<dbReference type="InterPro" id="IPR046373">
    <property type="entry name" value="Acyl-CoA_Oxase/DH_mid-dom_sf"/>
</dbReference>
<keyword evidence="4 10" id="KW-0285">Flavoprotein</keyword>
<evidence type="ECO:0000256" key="4">
    <source>
        <dbReference type="ARBA" id="ARBA00022630"/>
    </source>
</evidence>
<feature type="domain" description="Acyl-CoA oxidase C-terminal" evidence="11">
    <location>
        <begin position="666"/>
        <end position="706"/>
    </location>
</feature>
<evidence type="ECO:0000259" key="11">
    <source>
        <dbReference type="Pfam" id="PF01756"/>
    </source>
</evidence>
<dbReference type="InterPro" id="IPR009100">
    <property type="entry name" value="AcylCoA_DH/oxidase_NM_dom_sf"/>
</dbReference>
<evidence type="ECO:0000313" key="14">
    <source>
        <dbReference type="EMBL" id="KAL0578791.1"/>
    </source>
</evidence>
<dbReference type="Proteomes" id="UP001465976">
    <property type="component" value="Unassembled WGS sequence"/>
</dbReference>
<comment type="cofactor">
    <cofactor evidence="1">
        <name>FAD</name>
        <dbReference type="ChEBI" id="CHEBI:57692"/>
    </cofactor>
</comment>
<proteinExistence type="inferred from homology"/>
<protein>
    <recommendedName>
        <fullName evidence="10">Acyl-coenzyme A oxidase</fullName>
    </recommendedName>
</protein>
<dbReference type="PANTHER" id="PTHR10909">
    <property type="entry name" value="ELECTRON TRANSPORT OXIDOREDUCTASE"/>
    <property type="match status" value="1"/>
</dbReference>
<evidence type="ECO:0000256" key="1">
    <source>
        <dbReference type="ARBA" id="ARBA00001974"/>
    </source>
</evidence>
<gene>
    <name evidence="14" type="ORF">V5O48_003203</name>
</gene>
<keyword evidence="6" id="KW-0276">Fatty acid metabolism</keyword>
<dbReference type="PIRSF" id="PIRSF000168">
    <property type="entry name" value="Acyl-CoA_oxidase"/>
    <property type="match status" value="1"/>
</dbReference>
<feature type="domain" description="Acyl-CoA oxidase C-terminal" evidence="11">
    <location>
        <begin position="507"/>
        <end position="650"/>
    </location>
</feature>
<dbReference type="InterPro" id="IPR012258">
    <property type="entry name" value="Acyl-CoA_oxidase"/>
</dbReference>
<feature type="domain" description="Acyl-coenzyme A oxidase N-terminal" evidence="12">
    <location>
        <begin position="14"/>
        <end position="115"/>
    </location>
</feature>
<dbReference type="SUPFAM" id="SSF56645">
    <property type="entry name" value="Acyl-CoA dehydrogenase NM domain-like"/>
    <property type="match status" value="1"/>
</dbReference>
<keyword evidence="15" id="KW-1185">Reference proteome</keyword>
<evidence type="ECO:0000256" key="2">
    <source>
        <dbReference type="ARBA" id="ARBA00004275"/>
    </source>
</evidence>
<accession>A0ABR3FTZ4</accession>
<dbReference type="Pfam" id="PF22924">
    <property type="entry name" value="ACOX_C_alpha1"/>
    <property type="match status" value="1"/>
</dbReference>
<dbReference type="Pfam" id="PF01756">
    <property type="entry name" value="ACOX"/>
    <property type="match status" value="2"/>
</dbReference>
<evidence type="ECO:0000256" key="5">
    <source>
        <dbReference type="ARBA" id="ARBA00022827"/>
    </source>
</evidence>
<dbReference type="PANTHER" id="PTHR10909:SF250">
    <property type="entry name" value="PEROXISOMAL ACYL-COENZYME A OXIDASE 1"/>
    <property type="match status" value="1"/>
</dbReference>
<evidence type="ECO:0000259" key="12">
    <source>
        <dbReference type="Pfam" id="PF14749"/>
    </source>
</evidence>
<reference evidence="14 15" key="1">
    <citation type="submission" date="2024-02" db="EMBL/GenBank/DDBJ databases">
        <title>A draft genome for the cacao thread blight pathogen Marasmius crinis-equi.</title>
        <authorList>
            <person name="Cohen S.P."/>
            <person name="Baruah I.K."/>
            <person name="Amoako-Attah I."/>
            <person name="Bukari Y."/>
            <person name="Meinhardt L.W."/>
            <person name="Bailey B.A."/>
        </authorList>
    </citation>
    <scope>NUCLEOTIDE SEQUENCE [LARGE SCALE GENOMIC DNA]</scope>
    <source>
        <strain evidence="14 15">GH-76</strain>
    </source>
</reference>
<keyword evidence="7" id="KW-0560">Oxidoreductase</keyword>
<organism evidence="14 15">
    <name type="scientific">Marasmius crinis-equi</name>
    <dbReference type="NCBI Taxonomy" id="585013"/>
    <lineage>
        <taxon>Eukaryota</taxon>
        <taxon>Fungi</taxon>
        <taxon>Dikarya</taxon>
        <taxon>Basidiomycota</taxon>
        <taxon>Agaricomycotina</taxon>
        <taxon>Agaricomycetes</taxon>
        <taxon>Agaricomycetidae</taxon>
        <taxon>Agaricales</taxon>
        <taxon>Marasmiineae</taxon>
        <taxon>Marasmiaceae</taxon>
        <taxon>Marasmius</taxon>
    </lineage>
</organism>
<dbReference type="Gene3D" id="2.40.110.10">
    <property type="entry name" value="Butyryl-CoA Dehydrogenase, subunit A, domain 2"/>
    <property type="match status" value="1"/>
</dbReference>
<evidence type="ECO:0000256" key="7">
    <source>
        <dbReference type="ARBA" id="ARBA00023002"/>
    </source>
</evidence>
<keyword evidence="5 10" id="KW-0274">FAD</keyword>
<evidence type="ECO:0000256" key="9">
    <source>
        <dbReference type="ARBA" id="ARBA00023140"/>
    </source>
</evidence>
<comment type="subcellular location">
    <subcellularLocation>
        <location evidence="2">Peroxisome</location>
    </subcellularLocation>
</comment>
<dbReference type="InterPro" id="IPR036250">
    <property type="entry name" value="AcylCo_DH-like_C"/>
</dbReference>
<dbReference type="Gene3D" id="1.20.140.10">
    <property type="entry name" value="Butyryl-CoA Dehydrogenase, subunit A, domain 3"/>
    <property type="match status" value="2"/>
</dbReference>
<evidence type="ECO:0000256" key="8">
    <source>
        <dbReference type="ARBA" id="ARBA00023098"/>
    </source>
</evidence>
<evidence type="ECO:0000256" key="10">
    <source>
        <dbReference type="PIRNR" id="PIRNR000168"/>
    </source>
</evidence>
<name>A0ABR3FTZ4_9AGAR</name>
<dbReference type="InterPro" id="IPR029320">
    <property type="entry name" value="Acyl-CoA_ox_N"/>
</dbReference>
<dbReference type="InterPro" id="IPR002655">
    <property type="entry name" value="Acyl-CoA_oxidase_C"/>
</dbReference>
<comment type="similarity">
    <text evidence="3 10">Belongs to the acyl-CoA oxidase family.</text>
</comment>
<sequence>MQSARNRATVDTVALRDYLHDGRNLWEQRCSIISILMKEPAFNTPGKEFKSRSERFKDGLAKTKRLYELVDEHGWTTMHVTFAVSAMGETLPINLHNVAFEPVLLSQASKELLEQYSDLIIQRGILGCYLQTELGHGTNVAALETTATYIPETREFDIHSPTLTSSKWWVGALGKTATHGVVQAKLILPDGTDVGPHLFFVQLRSLENHRLLPGVITGDIGPKAFGGYACVDNGFARFDHVRIPRWHMLSKFAQVTDDGKYVKPPHAKVSYGGMLYIRAGMVTNAGWSTAKAITIAIRYASVRRQGSKGPDGLELPVISYPSVHVRLLPILARAYVFIELGRATTRAFMEMSERLARGDASLLAELHAMTSGLKVLCSTTSVQDLESARRSMGGHGYSAFSGIAKLYADLVPSVTYVLNLNLPSLNEPHPSCSSYEGENYVLDQQVVRAALRTFTTLISCAKTQSQDKLNELADSLPPSSIYLKRLLPGPDKRPSEPPVLSEASWADPGVLISLLEWRAALLVHEVAQTTDALEATIYQRVSKAVTEAFVAGRVGEMLVLLNEREIGPKDKEVVKRVYILYLLTTIESSLTDFLSFGLLRLPLRDPSSSGSLSRDPTRGLRLAIARLCEDLLPEAIGLTDAFGFTDWELDRYSVSRFIMLMLMAMLSALGVYDGQVYKTLWERAQTEPLNQTEVPDGYEEYIGPMLRRGQRLARGAKL</sequence>
<keyword evidence="9" id="KW-0576">Peroxisome</keyword>